<evidence type="ECO:0000313" key="2">
    <source>
        <dbReference type="Proteomes" id="UP000287651"/>
    </source>
</evidence>
<sequence length="95" mass="10453">MGNTTTNTGDTTDDSSPKTWVVVVSYDELPVRSRSPSVNSQQVLNHLSANSWRIPSKLPITLCELPASTRSSSVSSLRTPDKSPITFDEFPVIFR</sequence>
<name>A0A426X4D6_ENSVE</name>
<reference evidence="1 2" key="1">
    <citation type="journal article" date="2014" name="Agronomy (Basel)">
        <title>A Draft Genome Sequence for Ensete ventricosum, the Drought-Tolerant Tree Against Hunger.</title>
        <authorList>
            <person name="Harrison J."/>
            <person name="Moore K.A."/>
            <person name="Paszkiewicz K."/>
            <person name="Jones T."/>
            <person name="Grant M."/>
            <person name="Ambacheew D."/>
            <person name="Muzemil S."/>
            <person name="Studholme D.J."/>
        </authorList>
    </citation>
    <scope>NUCLEOTIDE SEQUENCE [LARGE SCALE GENOMIC DNA]</scope>
</reference>
<dbReference type="AlphaFoldDB" id="A0A426X4D6"/>
<proteinExistence type="predicted"/>
<comment type="caution">
    <text evidence="1">The sequence shown here is derived from an EMBL/GenBank/DDBJ whole genome shotgun (WGS) entry which is preliminary data.</text>
</comment>
<gene>
    <name evidence="1" type="ORF">B296_00044509</name>
</gene>
<dbReference type="EMBL" id="AMZH03027021">
    <property type="protein sequence ID" value="RRT34329.1"/>
    <property type="molecule type" value="Genomic_DNA"/>
</dbReference>
<dbReference type="Proteomes" id="UP000287651">
    <property type="component" value="Unassembled WGS sequence"/>
</dbReference>
<organism evidence="1 2">
    <name type="scientific">Ensete ventricosum</name>
    <name type="common">Abyssinian banana</name>
    <name type="synonym">Musa ensete</name>
    <dbReference type="NCBI Taxonomy" id="4639"/>
    <lineage>
        <taxon>Eukaryota</taxon>
        <taxon>Viridiplantae</taxon>
        <taxon>Streptophyta</taxon>
        <taxon>Embryophyta</taxon>
        <taxon>Tracheophyta</taxon>
        <taxon>Spermatophyta</taxon>
        <taxon>Magnoliopsida</taxon>
        <taxon>Liliopsida</taxon>
        <taxon>Zingiberales</taxon>
        <taxon>Musaceae</taxon>
        <taxon>Ensete</taxon>
    </lineage>
</organism>
<protein>
    <submittedName>
        <fullName evidence="1">Uncharacterized protein</fullName>
    </submittedName>
</protein>
<accession>A0A426X4D6</accession>
<evidence type="ECO:0000313" key="1">
    <source>
        <dbReference type="EMBL" id="RRT34329.1"/>
    </source>
</evidence>